<accession>A0A395LWR1</accession>
<dbReference type="SUPFAM" id="SSF56784">
    <property type="entry name" value="HAD-like"/>
    <property type="match status" value="1"/>
</dbReference>
<name>A0A395LWR1_9BACT</name>
<organism evidence="2 3">
    <name type="scientific">Candidatus Thermochlorobacter aerophilus</name>
    <dbReference type="NCBI Taxonomy" id="1868324"/>
    <lineage>
        <taxon>Bacteria</taxon>
        <taxon>Pseudomonadati</taxon>
        <taxon>Chlorobiota</taxon>
        <taxon>Chlorobiia</taxon>
        <taxon>Chlorobiales</taxon>
        <taxon>Candidatus Thermochlorobacteriaceae</taxon>
        <taxon>Candidatus Thermochlorobacter</taxon>
    </lineage>
</organism>
<protein>
    <submittedName>
        <fullName evidence="2">Capsular biosynthesis protein</fullName>
    </submittedName>
</protein>
<evidence type="ECO:0000313" key="3">
    <source>
        <dbReference type="Proteomes" id="UP000266389"/>
    </source>
</evidence>
<dbReference type="EMBL" id="PHFL01000071">
    <property type="protein sequence ID" value="RFM23062.1"/>
    <property type="molecule type" value="Genomic_DNA"/>
</dbReference>
<dbReference type="GO" id="GO:0009264">
    <property type="term" value="P:deoxyribonucleotide catabolic process"/>
    <property type="evidence" value="ECO:0007669"/>
    <property type="project" value="InterPro"/>
</dbReference>
<dbReference type="InterPro" id="IPR023214">
    <property type="entry name" value="HAD_sf"/>
</dbReference>
<dbReference type="Gene3D" id="3.40.50.1000">
    <property type="entry name" value="HAD superfamily/HAD-like"/>
    <property type="match status" value="1"/>
</dbReference>
<dbReference type="Pfam" id="PF06941">
    <property type="entry name" value="NT5C"/>
    <property type="match status" value="1"/>
</dbReference>
<evidence type="ECO:0000313" key="2">
    <source>
        <dbReference type="EMBL" id="RFM23062.1"/>
    </source>
</evidence>
<comment type="similarity">
    <text evidence="1">Belongs to the 5'(3')-deoxyribonucleotidase family.</text>
</comment>
<evidence type="ECO:0000256" key="1">
    <source>
        <dbReference type="ARBA" id="ARBA00009589"/>
    </source>
</evidence>
<dbReference type="GO" id="GO:0008253">
    <property type="term" value="F:5'-nucleotidase activity"/>
    <property type="evidence" value="ECO:0007669"/>
    <property type="project" value="InterPro"/>
</dbReference>
<dbReference type="Proteomes" id="UP000266389">
    <property type="component" value="Unassembled WGS sequence"/>
</dbReference>
<comment type="caution">
    <text evidence="2">The sequence shown here is derived from an EMBL/GenBank/DDBJ whole genome shotgun (WGS) entry which is preliminary data.</text>
</comment>
<gene>
    <name evidence="2" type="ORF">D0433_13580</name>
</gene>
<reference evidence="2 3" key="1">
    <citation type="journal article" date="2011" name="ISME J.">
        <title>Community ecology of hot spring cyanobacterial mats: predominant populations and their functional potential.</title>
        <authorList>
            <person name="Klatt C.G."/>
            <person name="Wood J.M."/>
            <person name="Rusch D.B."/>
            <person name="Bateson M.M."/>
            <person name="Hamamura N."/>
            <person name="Heidelberg J.F."/>
            <person name="Grossman A.R."/>
            <person name="Bhaya D."/>
            <person name="Cohan F.M."/>
            <person name="Kuhl M."/>
            <person name="Bryant D.A."/>
            <person name="Ward D.M."/>
        </authorList>
    </citation>
    <scope>NUCLEOTIDE SEQUENCE [LARGE SCALE GENOMIC DNA]</scope>
    <source>
        <strain evidence="2">OS</strain>
    </source>
</reference>
<dbReference type="AlphaFoldDB" id="A0A395LWR1"/>
<dbReference type="InterPro" id="IPR036412">
    <property type="entry name" value="HAD-like_sf"/>
</dbReference>
<dbReference type="InterPro" id="IPR010708">
    <property type="entry name" value="5'(3')-deoxyribonucleotidase"/>
</dbReference>
<proteinExistence type="inferred from homology"/>
<sequence length="120" mass="14080">MRIVIDLDGTICPIKQPHENYADLKPLPNAVERIRQLRAEGHYIIIQTARHMKTCEGNLGLVMQKIGKITLDWLEKHGIEYDEIYFGKPNADVYIDDRALRFENWEEIDSVKLQQFAKER</sequence>